<dbReference type="SUPFAM" id="SSF53335">
    <property type="entry name" value="S-adenosyl-L-methionine-dependent methyltransferases"/>
    <property type="match status" value="1"/>
</dbReference>
<dbReference type="InterPro" id="IPR012967">
    <property type="entry name" value="COMT_dimerisation"/>
</dbReference>
<dbReference type="Gene3D" id="1.10.10.10">
    <property type="entry name" value="Winged helix-like DNA-binding domain superfamily/Winged helix DNA-binding domain"/>
    <property type="match status" value="1"/>
</dbReference>
<dbReference type="GO" id="GO:0046983">
    <property type="term" value="F:protein dimerization activity"/>
    <property type="evidence" value="ECO:0007669"/>
    <property type="project" value="InterPro"/>
</dbReference>
<evidence type="ECO:0000256" key="1">
    <source>
        <dbReference type="ARBA" id="ARBA00022603"/>
    </source>
</evidence>
<evidence type="ECO:0000256" key="3">
    <source>
        <dbReference type="ARBA" id="ARBA00022691"/>
    </source>
</evidence>
<dbReference type="GO" id="GO:0030739">
    <property type="term" value="F:O-demethylpuromycin O-methyltransferase activity"/>
    <property type="evidence" value="ECO:0007669"/>
    <property type="project" value="UniProtKB-EC"/>
</dbReference>
<dbReference type="PANTHER" id="PTHR43712">
    <property type="entry name" value="PUTATIVE (AFU_ORTHOLOGUE AFUA_4G14580)-RELATED"/>
    <property type="match status" value="1"/>
</dbReference>
<dbReference type="PROSITE" id="PS51683">
    <property type="entry name" value="SAM_OMT_II"/>
    <property type="match status" value="1"/>
</dbReference>
<dbReference type="InterPro" id="IPR016461">
    <property type="entry name" value="COMT-like"/>
</dbReference>
<dbReference type="InterPro" id="IPR029063">
    <property type="entry name" value="SAM-dependent_MTases_sf"/>
</dbReference>
<dbReference type="Gene3D" id="3.40.50.150">
    <property type="entry name" value="Vaccinia Virus protein VP39"/>
    <property type="match status" value="1"/>
</dbReference>
<evidence type="ECO:0000259" key="5">
    <source>
        <dbReference type="Pfam" id="PF00891"/>
    </source>
</evidence>
<dbReference type="EC" id="2.1.1.38" evidence="7"/>
<sequence length="348" mass="38166">MNTATSAANAPQAMPPEAVVMQMVMGGFVAQAVYVAAKLGIADLLETKPQSAADLAEQTNMNAGALYRVLRALASVGIFRESEPRTFALTPLAETLLSDSANSVKDAAIWMGEEPHWRVYSEMLWSVETGKPAWERVHGREVFPYLFEENAPLGEIFNRAMSGFSRQAIPAVVEAYDFSNIKTLADIGGGYGHLLAGVLNANPHLRGVLFDLPPVFAGAAELLENENVIDRTELVRGDFFEEIPVSADVYLLKHIIHDWDDERNVKILKNIRAAMPDGAKILIVDAVIPEDNEQHFGKILDLEMLVSPGGLERTESQFRTLLTEAGFRLTRIIPTRSPVSIVEAVKAI</sequence>
<dbReference type="PANTHER" id="PTHR43712:SF2">
    <property type="entry name" value="O-METHYLTRANSFERASE CICE"/>
    <property type="match status" value="1"/>
</dbReference>
<keyword evidence="3" id="KW-0949">S-adenosyl-L-methionine</keyword>
<evidence type="ECO:0000313" key="7">
    <source>
        <dbReference type="EMBL" id="CAA9423363.1"/>
    </source>
</evidence>
<proteinExistence type="predicted"/>
<dbReference type="EMBL" id="CADCUR010000279">
    <property type="protein sequence ID" value="CAA9423363.1"/>
    <property type="molecule type" value="Genomic_DNA"/>
</dbReference>
<dbReference type="GO" id="GO:0032259">
    <property type="term" value="P:methylation"/>
    <property type="evidence" value="ECO:0007669"/>
    <property type="project" value="UniProtKB-KW"/>
</dbReference>
<organism evidence="7">
    <name type="scientific">uncultured Pyrinomonadaceae bacterium</name>
    <dbReference type="NCBI Taxonomy" id="2283094"/>
    <lineage>
        <taxon>Bacteria</taxon>
        <taxon>Pseudomonadati</taxon>
        <taxon>Acidobacteriota</taxon>
        <taxon>Blastocatellia</taxon>
        <taxon>Blastocatellales</taxon>
        <taxon>Pyrinomonadaceae</taxon>
        <taxon>environmental samples</taxon>
    </lineage>
</organism>
<keyword evidence="1 7" id="KW-0489">Methyltransferase</keyword>
<name>A0A6J4PYP5_9BACT</name>
<dbReference type="InterPro" id="IPR036388">
    <property type="entry name" value="WH-like_DNA-bd_sf"/>
</dbReference>
<dbReference type="CDD" id="cd02440">
    <property type="entry name" value="AdoMet_MTases"/>
    <property type="match status" value="1"/>
</dbReference>
<dbReference type="PIRSF" id="PIRSF005739">
    <property type="entry name" value="O-mtase"/>
    <property type="match status" value="1"/>
</dbReference>
<protein>
    <submittedName>
        <fullName evidence="7">O-demethylpuromycin-O-methyltransferase</fullName>
        <ecNumber evidence="7">2.1.1.38</ecNumber>
    </submittedName>
</protein>
<dbReference type="GO" id="GO:0008171">
    <property type="term" value="F:O-methyltransferase activity"/>
    <property type="evidence" value="ECO:0007669"/>
    <property type="project" value="InterPro"/>
</dbReference>
<dbReference type="InterPro" id="IPR036390">
    <property type="entry name" value="WH_DNA-bd_sf"/>
</dbReference>
<evidence type="ECO:0000256" key="4">
    <source>
        <dbReference type="PIRSR" id="PIRSR005739-1"/>
    </source>
</evidence>
<dbReference type="AlphaFoldDB" id="A0A6J4PYP5"/>
<evidence type="ECO:0000259" key="6">
    <source>
        <dbReference type="Pfam" id="PF08100"/>
    </source>
</evidence>
<feature type="domain" description="O-methyltransferase dimerisation" evidence="6">
    <location>
        <begin position="26"/>
        <end position="98"/>
    </location>
</feature>
<dbReference type="Pfam" id="PF08100">
    <property type="entry name" value="Dimerisation"/>
    <property type="match status" value="1"/>
</dbReference>
<feature type="active site" description="Proton acceptor" evidence="4">
    <location>
        <position position="257"/>
    </location>
</feature>
<keyword evidence="2 7" id="KW-0808">Transferase</keyword>
<feature type="domain" description="O-methyltransferase C-terminal" evidence="5">
    <location>
        <begin position="126"/>
        <end position="328"/>
    </location>
</feature>
<evidence type="ECO:0000256" key="2">
    <source>
        <dbReference type="ARBA" id="ARBA00022679"/>
    </source>
</evidence>
<dbReference type="SUPFAM" id="SSF46785">
    <property type="entry name" value="Winged helix' DNA-binding domain"/>
    <property type="match status" value="1"/>
</dbReference>
<dbReference type="Pfam" id="PF00891">
    <property type="entry name" value="Methyltransf_2"/>
    <property type="match status" value="1"/>
</dbReference>
<accession>A0A6J4PYP5</accession>
<gene>
    <name evidence="7" type="ORF">AVDCRST_MAG74-3161</name>
</gene>
<dbReference type="InterPro" id="IPR001077">
    <property type="entry name" value="COMT_C"/>
</dbReference>
<reference evidence="7" key="1">
    <citation type="submission" date="2020-02" db="EMBL/GenBank/DDBJ databases">
        <authorList>
            <person name="Meier V. D."/>
        </authorList>
    </citation>
    <scope>NUCLEOTIDE SEQUENCE</scope>
    <source>
        <strain evidence="7">AVDCRST_MAG74</strain>
    </source>
</reference>